<keyword evidence="1" id="KW-0411">Iron-sulfur</keyword>
<dbReference type="PANTHER" id="PTHR10670:SF0">
    <property type="entry name" value="DNA POLYMERASE EPSILON CATALYTIC SUBUNIT A"/>
    <property type="match status" value="1"/>
</dbReference>
<dbReference type="InterPro" id="IPR006133">
    <property type="entry name" value="DNA-dir_DNA_pol_B_exonuc"/>
</dbReference>
<dbReference type="GO" id="GO:0003677">
    <property type="term" value="F:DNA binding"/>
    <property type="evidence" value="ECO:0007669"/>
    <property type="project" value="UniProtKB-KW"/>
</dbReference>
<keyword evidence="1" id="KW-0004">4Fe-4S</keyword>
<comment type="function">
    <text evidence="1">DNA polymerase II participates in chromosomal DNA replication.</text>
</comment>
<dbReference type="GO" id="GO:0006297">
    <property type="term" value="P:nucleotide-excision repair, DNA gap filling"/>
    <property type="evidence" value="ECO:0007669"/>
    <property type="project" value="TreeGrafter"/>
</dbReference>
<keyword evidence="1" id="KW-0539">Nucleus</keyword>
<evidence type="ECO:0000259" key="2">
    <source>
        <dbReference type="Pfam" id="PF03104"/>
    </source>
</evidence>
<dbReference type="GO" id="GO:0003887">
    <property type="term" value="F:DNA-directed DNA polymerase activity"/>
    <property type="evidence" value="ECO:0007669"/>
    <property type="project" value="UniProtKB-KW"/>
</dbReference>
<keyword evidence="1" id="KW-0862">Zinc</keyword>
<comment type="catalytic activity">
    <reaction evidence="1">
        <text>DNA(n) + a 2'-deoxyribonucleoside 5'-triphosphate = DNA(n+1) + diphosphate</text>
        <dbReference type="Rhea" id="RHEA:22508"/>
        <dbReference type="Rhea" id="RHEA-COMP:17339"/>
        <dbReference type="Rhea" id="RHEA-COMP:17340"/>
        <dbReference type="ChEBI" id="CHEBI:33019"/>
        <dbReference type="ChEBI" id="CHEBI:61560"/>
        <dbReference type="ChEBI" id="CHEBI:173112"/>
        <dbReference type="EC" id="2.7.7.7"/>
    </reaction>
</comment>
<comment type="subcellular location">
    <subcellularLocation>
        <location evidence="1">Nucleus</location>
    </subcellularLocation>
</comment>
<comment type="caution">
    <text evidence="3">The sequence shown here is derived from an EMBL/GenBank/DDBJ whole genome shotgun (WGS) entry which is preliminary data.</text>
</comment>
<protein>
    <recommendedName>
        <fullName evidence="1">DNA polymerase epsilon catalytic subunit</fullName>
        <ecNumber evidence="1">2.7.7.7</ecNumber>
    </recommendedName>
</protein>
<dbReference type="GO" id="GO:0006287">
    <property type="term" value="P:base-excision repair, gap-filling"/>
    <property type="evidence" value="ECO:0007669"/>
    <property type="project" value="TreeGrafter"/>
</dbReference>
<name>A0A9D3YPY0_DREPO</name>
<keyword evidence="1" id="KW-0548">Nucleotidyltransferase</keyword>
<dbReference type="SUPFAM" id="SSF53098">
    <property type="entry name" value="Ribonuclease H-like"/>
    <property type="match status" value="1"/>
</dbReference>
<keyword evidence="1" id="KW-0239">DNA-directed DNA polymerase</keyword>
<reference evidence="3" key="1">
    <citation type="journal article" date="2019" name="bioRxiv">
        <title>The Genome of the Zebra Mussel, Dreissena polymorpha: A Resource for Invasive Species Research.</title>
        <authorList>
            <person name="McCartney M.A."/>
            <person name="Auch B."/>
            <person name="Kono T."/>
            <person name="Mallez S."/>
            <person name="Zhang Y."/>
            <person name="Obille A."/>
            <person name="Becker A."/>
            <person name="Abrahante J.E."/>
            <person name="Garbe J."/>
            <person name="Badalamenti J.P."/>
            <person name="Herman A."/>
            <person name="Mangelson H."/>
            <person name="Liachko I."/>
            <person name="Sullivan S."/>
            <person name="Sone E.D."/>
            <person name="Koren S."/>
            <person name="Silverstein K.A.T."/>
            <person name="Beckman K.B."/>
            <person name="Gohl D.M."/>
        </authorList>
    </citation>
    <scope>NUCLEOTIDE SEQUENCE</scope>
    <source>
        <strain evidence="3">Duluth1</strain>
        <tissue evidence="3">Whole animal</tissue>
    </source>
</reference>
<evidence type="ECO:0000256" key="1">
    <source>
        <dbReference type="RuleBase" id="RU365029"/>
    </source>
</evidence>
<comment type="cofactor">
    <cofactor evidence="1">
        <name>[4Fe-4S] cluster</name>
        <dbReference type="ChEBI" id="CHEBI:49883"/>
    </cofactor>
</comment>
<keyword evidence="1" id="KW-0863">Zinc-finger</keyword>
<comment type="similarity">
    <text evidence="1">Belongs to the DNA polymerase type-B family.</text>
</comment>
<accession>A0A9D3YPY0</accession>
<dbReference type="InterPro" id="IPR036397">
    <property type="entry name" value="RNaseH_sf"/>
</dbReference>
<dbReference type="PANTHER" id="PTHR10670">
    <property type="entry name" value="DNA POLYMERASE EPSILON CATALYTIC SUBUNIT A"/>
    <property type="match status" value="1"/>
</dbReference>
<dbReference type="GO" id="GO:0008622">
    <property type="term" value="C:epsilon DNA polymerase complex"/>
    <property type="evidence" value="ECO:0007669"/>
    <property type="project" value="InterPro"/>
</dbReference>
<keyword evidence="4" id="KW-1185">Reference proteome</keyword>
<reference evidence="3" key="2">
    <citation type="submission" date="2020-11" db="EMBL/GenBank/DDBJ databases">
        <authorList>
            <person name="McCartney M.A."/>
            <person name="Auch B."/>
            <person name="Kono T."/>
            <person name="Mallez S."/>
            <person name="Becker A."/>
            <person name="Gohl D.M."/>
            <person name="Silverstein K.A.T."/>
            <person name="Koren S."/>
            <person name="Bechman K.B."/>
            <person name="Herman A."/>
            <person name="Abrahante J.E."/>
            <person name="Garbe J."/>
        </authorList>
    </citation>
    <scope>NUCLEOTIDE SEQUENCE</scope>
    <source>
        <strain evidence="3">Duluth1</strain>
        <tissue evidence="3">Whole animal</tissue>
    </source>
</reference>
<sequence length="160" mass="18643">MHRLIPYFYVLCKKSTEREKFSGKIASYLKLSFLSVEDLTKVKREIQPAVRKNKERDKSHEIYTRFGRPLLQFADPVVLAFDIETTKLPLKFPDSSVDQIMMISYMIDGQGYLVTNREIISQDIEDFEYTPRPEFPGPFTIFNEPDESGQVKFWSTCPTG</sequence>
<dbReference type="GO" id="GO:0051539">
    <property type="term" value="F:4 iron, 4 sulfur cluster binding"/>
    <property type="evidence" value="ECO:0007669"/>
    <property type="project" value="UniProtKB-KW"/>
</dbReference>
<dbReference type="GO" id="GO:0008270">
    <property type="term" value="F:zinc ion binding"/>
    <property type="evidence" value="ECO:0007669"/>
    <property type="project" value="UniProtKB-KW"/>
</dbReference>
<dbReference type="Pfam" id="PF03104">
    <property type="entry name" value="DNA_pol_B_exo1"/>
    <property type="match status" value="1"/>
</dbReference>
<dbReference type="AlphaFoldDB" id="A0A9D3YPY0"/>
<dbReference type="InterPro" id="IPR012337">
    <property type="entry name" value="RNaseH-like_sf"/>
</dbReference>
<dbReference type="Gene3D" id="3.30.420.10">
    <property type="entry name" value="Ribonuclease H-like superfamily/Ribonuclease H"/>
    <property type="match status" value="1"/>
</dbReference>
<gene>
    <name evidence="3" type="ORF">DPMN_079666</name>
</gene>
<dbReference type="Proteomes" id="UP000828390">
    <property type="component" value="Unassembled WGS sequence"/>
</dbReference>
<evidence type="ECO:0000313" key="4">
    <source>
        <dbReference type="Proteomes" id="UP000828390"/>
    </source>
</evidence>
<keyword evidence="1" id="KW-0408">Iron</keyword>
<dbReference type="GO" id="GO:0008310">
    <property type="term" value="F:single-stranded DNA 3'-5' DNA exonuclease activity"/>
    <property type="evidence" value="ECO:0007669"/>
    <property type="project" value="TreeGrafter"/>
</dbReference>
<feature type="domain" description="DNA-directed DNA polymerase family B exonuclease" evidence="2">
    <location>
        <begin position="69"/>
        <end position="148"/>
    </location>
</feature>
<proteinExistence type="inferred from homology"/>
<keyword evidence="1" id="KW-0808">Transferase</keyword>
<dbReference type="InterPro" id="IPR029703">
    <property type="entry name" value="POL2"/>
</dbReference>
<keyword evidence="1" id="KW-0238">DNA-binding</keyword>
<keyword evidence="1" id="KW-0479">Metal-binding</keyword>
<dbReference type="GO" id="GO:0000278">
    <property type="term" value="P:mitotic cell cycle"/>
    <property type="evidence" value="ECO:0007669"/>
    <property type="project" value="TreeGrafter"/>
</dbReference>
<dbReference type="GO" id="GO:0045004">
    <property type="term" value="P:DNA replication proofreading"/>
    <property type="evidence" value="ECO:0007669"/>
    <property type="project" value="TreeGrafter"/>
</dbReference>
<keyword evidence="1" id="KW-0235">DNA replication</keyword>
<dbReference type="EC" id="2.7.7.7" evidence="1"/>
<evidence type="ECO:0000313" key="3">
    <source>
        <dbReference type="EMBL" id="KAH3704607.1"/>
    </source>
</evidence>
<organism evidence="3 4">
    <name type="scientific">Dreissena polymorpha</name>
    <name type="common">Zebra mussel</name>
    <name type="synonym">Mytilus polymorpha</name>
    <dbReference type="NCBI Taxonomy" id="45954"/>
    <lineage>
        <taxon>Eukaryota</taxon>
        <taxon>Metazoa</taxon>
        <taxon>Spiralia</taxon>
        <taxon>Lophotrochozoa</taxon>
        <taxon>Mollusca</taxon>
        <taxon>Bivalvia</taxon>
        <taxon>Autobranchia</taxon>
        <taxon>Heteroconchia</taxon>
        <taxon>Euheterodonta</taxon>
        <taxon>Imparidentia</taxon>
        <taxon>Neoheterodontei</taxon>
        <taxon>Myida</taxon>
        <taxon>Dreissenoidea</taxon>
        <taxon>Dreissenidae</taxon>
        <taxon>Dreissena</taxon>
    </lineage>
</organism>
<dbReference type="GO" id="GO:0006272">
    <property type="term" value="P:leading strand elongation"/>
    <property type="evidence" value="ECO:0007669"/>
    <property type="project" value="TreeGrafter"/>
</dbReference>
<dbReference type="EMBL" id="JAIWYP010000015">
    <property type="protein sequence ID" value="KAH3704607.1"/>
    <property type="molecule type" value="Genomic_DNA"/>
</dbReference>